<evidence type="ECO:0000313" key="2">
    <source>
        <dbReference type="EMBL" id="AIC30068.1"/>
    </source>
</evidence>
<dbReference type="HOGENOM" id="CLU_1358127_0_0_5"/>
<accession>A0A060I4S2</accession>
<protein>
    <recommendedName>
        <fullName evidence="4">DUF1419 domain-containing protein</fullName>
    </recommendedName>
</protein>
<organism evidence="2 3">
    <name type="scientific">Rhizobium etli bv. mimosae str. IE4771</name>
    <dbReference type="NCBI Taxonomy" id="1432050"/>
    <lineage>
        <taxon>Bacteria</taxon>
        <taxon>Pseudomonadati</taxon>
        <taxon>Pseudomonadota</taxon>
        <taxon>Alphaproteobacteria</taxon>
        <taxon>Hyphomicrobiales</taxon>
        <taxon>Rhizobiaceae</taxon>
        <taxon>Rhizobium/Agrobacterium group</taxon>
        <taxon>Rhizobium</taxon>
    </lineage>
</organism>
<gene>
    <name evidence="2" type="ORF">IE4771_PB00342</name>
</gene>
<dbReference type="KEGG" id="rei:IE4771_PB00342"/>
<dbReference type="Proteomes" id="UP000027180">
    <property type="component" value="Plasmid pRetIE4771b"/>
</dbReference>
<evidence type="ECO:0008006" key="4">
    <source>
        <dbReference type="Google" id="ProtNLM"/>
    </source>
</evidence>
<reference evidence="2 3" key="1">
    <citation type="submission" date="2013-12" db="EMBL/GenBank/DDBJ databases">
        <title>Complete genome sequence of Rhizobium etli bv. mimosae IE4771.</title>
        <authorList>
            <person name="Bustos P."/>
            <person name="Santamaria R.I."/>
            <person name="Lozano L."/>
            <person name="Ormeno-Orrillo E."/>
            <person name="Rogel M.A."/>
            <person name="Romero D."/>
            <person name="Cevallos M.A."/>
            <person name="Martinez-Romero E."/>
            <person name="Gonzalez V."/>
        </authorList>
    </citation>
    <scope>NUCLEOTIDE SEQUENCE [LARGE SCALE GENOMIC DNA]</scope>
    <source>
        <strain evidence="2 3">IE4771</strain>
        <plasmid evidence="3">Plasmid pRetIE4771b</plasmid>
    </source>
</reference>
<sequence length="218" mass="25191">MAGSRGLRRASVRPRKEPQMTSSIRKVFQGVASRHQMFRMFDRHVQRPDRRDGDATPLYAGEWFEIPETEHNYMFEILPPLWIRGSLFAMREFLTGSVTSVFFALRIDDAIRYFHGYCDLSDKASVETMRVAIIDRESRPVRAMTREERLEHIWSTTADDYRGYAGQRWPNVARGKRTVLLYGGKDGSFLKLLEDLTDDEIAAKLPVQLRHLPSPIAA</sequence>
<dbReference type="AlphaFoldDB" id="A0A060I4S2"/>
<dbReference type="InterPro" id="IPR009862">
    <property type="entry name" value="DUF1419"/>
</dbReference>
<keyword evidence="2" id="KW-0614">Plasmid</keyword>
<proteinExistence type="predicted"/>
<name>A0A060I4S2_RHIET</name>
<evidence type="ECO:0000313" key="3">
    <source>
        <dbReference type="Proteomes" id="UP000027180"/>
    </source>
</evidence>
<feature type="region of interest" description="Disordered" evidence="1">
    <location>
        <begin position="1"/>
        <end position="20"/>
    </location>
</feature>
<dbReference type="EMBL" id="CP006988">
    <property type="protein sequence ID" value="AIC30068.1"/>
    <property type="molecule type" value="Genomic_DNA"/>
</dbReference>
<feature type="compositionally biased region" description="Basic residues" evidence="1">
    <location>
        <begin position="1"/>
        <end position="13"/>
    </location>
</feature>
<evidence type="ECO:0000256" key="1">
    <source>
        <dbReference type="SAM" id="MobiDB-lite"/>
    </source>
</evidence>
<geneLocation type="plasmid" evidence="2 3">
    <name>pRetIE4771b</name>
</geneLocation>
<dbReference type="Pfam" id="PF07215">
    <property type="entry name" value="DUF1419"/>
    <property type="match status" value="1"/>
</dbReference>